<reference evidence="8" key="2">
    <citation type="submission" date="2021-08" db="EMBL/GenBank/DDBJ databases">
        <authorList>
            <person name="Gostincar C."/>
            <person name="Sun X."/>
            <person name="Song Z."/>
            <person name="Gunde-Cimerman N."/>
        </authorList>
    </citation>
    <scope>NUCLEOTIDE SEQUENCE</scope>
    <source>
        <strain evidence="8">EXF-8016</strain>
    </source>
</reference>
<dbReference type="InterPro" id="IPR051236">
    <property type="entry name" value="HAT_RTT109-like"/>
</dbReference>
<evidence type="ECO:0000256" key="1">
    <source>
        <dbReference type="ARBA" id="ARBA00004141"/>
    </source>
</evidence>
<evidence type="ECO:0000256" key="4">
    <source>
        <dbReference type="ARBA" id="ARBA00022692"/>
    </source>
</evidence>
<feature type="transmembrane region" description="Helical" evidence="7">
    <location>
        <begin position="361"/>
        <end position="382"/>
    </location>
</feature>
<reference evidence="8" key="1">
    <citation type="journal article" date="2021" name="J Fungi (Basel)">
        <title>Virulence traits and population genomics of the black yeast Aureobasidium melanogenum.</title>
        <authorList>
            <person name="Cernosa A."/>
            <person name="Sun X."/>
            <person name="Gostincar C."/>
            <person name="Fang C."/>
            <person name="Gunde-Cimerman N."/>
            <person name="Song Z."/>
        </authorList>
    </citation>
    <scope>NUCLEOTIDE SEQUENCE</scope>
    <source>
        <strain evidence="8">EXF-8016</strain>
    </source>
</reference>
<sequence length="641" mass="70693">MTMDYADGNSQQDFYRDMESLAGRSKYQSLLFWLLSPAYSHDEYDIVFKNGPASTFSASRFENRQYSFLHNVLPVPCHSHNDYWRRTPLYAALGSGCISVEADVWLFDDDLFVGHSVKSLNSVSTLRSVYLDPLYRILEAANAESVIGGVATDGLQGVFAAYPTQTLVLLVDFKTEGPETYLKLHEQLQGLRDAGWLTHWNGTDRVERPLTVVISGYAPFDMIAHANTTYRDIFFDAPLTSLEADGDPATVDLSSDDSAASLSRWDPSMLRYKYNPSNSWNPHHPGSDLPGALGRGQAVATALGNFFKFWAYASTVIGAVIADQYLGRFKTIAIACGVYIVDFVILVATSTPAGIGSGAGFGGLIAAMVVIGMGTGSIKANVTPMCAEQYRPDSAYVKRLKSGEGVVVDPELTIVRMFNWFYWAVNVSALSPLITVNIEAHVSFWAAYLIPLVVIVICAVVFILISNKLYVKTPPHGSAFIDAVRIITIAVKEGGFDKAKPSSLQAQATLDKHRFAQSPNYTDKSVKDVQSSITACKLFLFLPLYFVCWIQIWNNLMSQAGTMALHGTRNDLLQNLDTIALVIFIPLLDWEFLISIVELQPINLSPVLKMTAGFWMASFSMVYAAVLQHYIYISAPNSIHV</sequence>
<name>A0A9P8K7Q6_AURME</name>
<feature type="transmembrane region" description="Helical" evidence="7">
    <location>
        <begin position="333"/>
        <end position="355"/>
    </location>
</feature>
<keyword evidence="6 7" id="KW-0472">Membrane</keyword>
<evidence type="ECO:0000256" key="5">
    <source>
        <dbReference type="ARBA" id="ARBA00022989"/>
    </source>
</evidence>
<dbReference type="Proteomes" id="UP000767238">
    <property type="component" value="Unassembled WGS sequence"/>
</dbReference>
<evidence type="ECO:0000313" key="8">
    <source>
        <dbReference type="EMBL" id="KAH0225542.1"/>
    </source>
</evidence>
<dbReference type="GO" id="GO:0006629">
    <property type="term" value="P:lipid metabolic process"/>
    <property type="evidence" value="ECO:0007669"/>
    <property type="project" value="InterPro"/>
</dbReference>
<proteinExistence type="inferred from homology"/>
<dbReference type="Pfam" id="PF00854">
    <property type="entry name" value="PTR2"/>
    <property type="match status" value="1"/>
</dbReference>
<keyword evidence="4 7" id="KW-0812">Transmembrane</keyword>
<organism evidence="8 9">
    <name type="scientific">Aureobasidium melanogenum</name>
    <name type="common">Aureobasidium pullulans var. melanogenum</name>
    <dbReference type="NCBI Taxonomy" id="46634"/>
    <lineage>
        <taxon>Eukaryota</taxon>
        <taxon>Fungi</taxon>
        <taxon>Dikarya</taxon>
        <taxon>Ascomycota</taxon>
        <taxon>Pezizomycotina</taxon>
        <taxon>Dothideomycetes</taxon>
        <taxon>Dothideomycetidae</taxon>
        <taxon>Dothideales</taxon>
        <taxon>Saccotheciaceae</taxon>
        <taxon>Aureobasidium</taxon>
    </lineage>
</organism>
<evidence type="ECO:0000256" key="7">
    <source>
        <dbReference type="SAM" id="Phobius"/>
    </source>
</evidence>
<feature type="transmembrane region" description="Helical" evidence="7">
    <location>
        <begin position="444"/>
        <end position="465"/>
    </location>
</feature>
<feature type="non-terminal residue" evidence="8">
    <location>
        <position position="1"/>
    </location>
</feature>
<dbReference type="InterPro" id="IPR017946">
    <property type="entry name" value="PLC-like_Pdiesterase_TIM-brl"/>
</dbReference>
<dbReference type="AlphaFoldDB" id="A0A9P8K7Q6"/>
<dbReference type="EMBL" id="JAHFYH010000014">
    <property type="protein sequence ID" value="KAH0225542.1"/>
    <property type="molecule type" value="Genomic_DNA"/>
</dbReference>
<comment type="caution">
    <text evidence="8">The sequence shown here is derived from an EMBL/GenBank/DDBJ whole genome shotgun (WGS) entry which is preliminary data.</text>
</comment>
<dbReference type="PANTHER" id="PTHR31571">
    <property type="entry name" value="ALTERED INHERITANCE OF MITOCHONDRIA PROTEIN 6"/>
    <property type="match status" value="1"/>
</dbReference>
<feature type="transmembrane region" description="Helical" evidence="7">
    <location>
        <begin position="420"/>
        <end position="438"/>
    </location>
</feature>
<dbReference type="InterPro" id="IPR036259">
    <property type="entry name" value="MFS_trans_sf"/>
</dbReference>
<evidence type="ECO:0000313" key="9">
    <source>
        <dbReference type="Proteomes" id="UP000767238"/>
    </source>
</evidence>
<feature type="transmembrane region" description="Helical" evidence="7">
    <location>
        <begin position="309"/>
        <end position="326"/>
    </location>
</feature>
<evidence type="ECO:0000256" key="3">
    <source>
        <dbReference type="ARBA" id="ARBA00014286"/>
    </source>
</evidence>
<gene>
    <name evidence="8" type="ORF">KCV03_g2978</name>
</gene>
<dbReference type="GO" id="GO:0008081">
    <property type="term" value="F:phosphoric diester hydrolase activity"/>
    <property type="evidence" value="ECO:0007669"/>
    <property type="project" value="InterPro"/>
</dbReference>
<dbReference type="SUPFAM" id="SSF51695">
    <property type="entry name" value="PLC-like phosphodiesterases"/>
    <property type="match status" value="1"/>
</dbReference>
<dbReference type="GO" id="GO:0016020">
    <property type="term" value="C:membrane"/>
    <property type="evidence" value="ECO:0007669"/>
    <property type="project" value="UniProtKB-SubCell"/>
</dbReference>
<feature type="transmembrane region" description="Helical" evidence="7">
    <location>
        <begin position="534"/>
        <end position="552"/>
    </location>
</feature>
<keyword evidence="5 7" id="KW-1133">Transmembrane helix</keyword>
<evidence type="ECO:0000256" key="6">
    <source>
        <dbReference type="ARBA" id="ARBA00023136"/>
    </source>
</evidence>
<protein>
    <recommendedName>
        <fullName evidence="3">Altered inheritance of mitochondria protein 6</fullName>
    </recommendedName>
</protein>
<feature type="transmembrane region" description="Helical" evidence="7">
    <location>
        <begin position="614"/>
        <end position="633"/>
    </location>
</feature>
<evidence type="ECO:0000256" key="2">
    <source>
        <dbReference type="ARBA" id="ARBA00008858"/>
    </source>
</evidence>
<dbReference type="GO" id="GO:0022857">
    <property type="term" value="F:transmembrane transporter activity"/>
    <property type="evidence" value="ECO:0007669"/>
    <property type="project" value="InterPro"/>
</dbReference>
<dbReference type="PANTHER" id="PTHR31571:SF1">
    <property type="entry name" value="ALTERED INHERITANCE OF MITOCHONDRIA PROTEIN 6"/>
    <property type="match status" value="1"/>
</dbReference>
<comment type="subcellular location">
    <subcellularLocation>
        <location evidence="1">Membrane</location>
        <topology evidence="1">Multi-pass membrane protein</topology>
    </subcellularLocation>
</comment>
<dbReference type="Gene3D" id="1.20.1250.20">
    <property type="entry name" value="MFS general substrate transporter like domains"/>
    <property type="match status" value="1"/>
</dbReference>
<dbReference type="InterPro" id="IPR000109">
    <property type="entry name" value="POT_fam"/>
</dbReference>
<comment type="similarity">
    <text evidence="2">Belongs to the AIM6 family.</text>
</comment>
<accession>A0A9P8K7Q6</accession>